<evidence type="ECO:0000313" key="2">
    <source>
        <dbReference type="Proteomes" id="UP001485301"/>
    </source>
</evidence>
<dbReference type="Proteomes" id="UP001485301">
    <property type="component" value="Chromosome"/>
</dbReference>
<protein>
    <submittedName>
        <fullName evidence="1">Uncharacterized protein</fullName>
    </submittedName>
</protein>
<dbReference type="EMBL" id="CP151087">
    <property type="protein sequence ID" value="WZN56820.1"/>
    <property type="molecule type" value="Genomic_DNA"/>
</dbReference>
<keyword evidence="2" id="KW-1185">Reference proteome</keyword>
<accession>A0ACD5CBE8</accession>
<reference evidence="1" key="1">
    <citation type="submission" date="2024-04" db="EMBL/GenBank/DDBJ databases">
        <title>Complete genome sequence of Sphingobacterium thalpophiium BAA-1094.</title>
        <authorList>
            <person name="Adaikpoh B.I."/>
        </authorList>
    </citation>
    <scope>NUCLEOTIDE SEQUENCE</scope>
    <source>
        <strain evidence="1">BAA-1094</strain>
    </source>
</reference>
<organism evidence="1 2">
    <name type="scientific">Sphingobacterium thalpophilum</name>
    <dbReference type="NCBI Taxonomy" id="259"/>
    <lineage>
        <taxon>Bacteria</taxon>
        <taxon>Pseudomonadati</taxon>
        <taxon>Bacteroidota</taxon>
        <taxon>Sphingobacteriia</taxon>
        <taxon>Sphingobacteriales</taxon>
        <taxon>Sphingobacteriaceae</taxon>
        <taxon>Sphingobacterium</taxon>
    </lineage>
</organism>
<proteinExistence type="predicted"/>
<gene>
    <name evidence="1" type="ORF">AACH28_04635</name>
</gene>
<name>A0ACD5CBE8_9SPHI</name>
<evidence type="ECO:0000313" key="1">
    <source>
        <dbReference type="EMBL" id="WZN56820.1"/>
    </source>
</evidence>
<sequence length="194" mass="21432">MAKPISIDSNKDDILSYLKDPDSKESDLTVKQTKLLEWYVDAYTLFRNYSSMTETITVLKKLGSLRDNPISNSTARRYINDALEIFGSVGRMKADVINHIVIETLLDARIMAKKQNNAMALKEIAKELRAAGVNDEAGALIADQIEQHQVIISLDQTAQRALQKIHAGGVIDLGDILNSMSEEAQVIGEESNNG</sequence>